<keyword evidence="3" id="KW-0804">Transcription</keyword>
<keyword evidence="1" id="KW-0805">Transcription regulation</keyword>
<comment type="caution">
    <text evidence="6">The sequence shown here is derived from an EMBL/GenBank/DDBJ whole genome shotgun (WGS) entry which is preliminary data.</text>
</comment>
<keyword evidence="2" id="KW-0238">DNA-binding</keyword>
<dbReference type="InterPro" id="IPR036390">
    <property type="entry name" value="WH_DNA-bd_sf"/>
</dbReference>
<dbReference type="PANTHER" id="PTHR30136:SF35">
    <property type="entry name" value="HTH-TYPE TRANSCRIPTIONAL REGULATOR RV1719"/>
    <property type="match status" value="1"/>
</dbReference>
<feature type="domain" description="HTH iclR-type" evidence="4">
    <location>
        <begin position="10"/>
        <end position="72"/>
    </location>
</feature>
<accession>A0A154L208</accession>
<evidence type="ECO:0000256" key="2">
    <source>
        <dbReference type="ARBA" id="ARBA00023125"/>
    </source>
</evidence>
<dbReference type="Proteomes" id="UP000076335">
    <property type="component" value="Unassembled WGS sequence"/>
</dbReference>
<dbReference type="InterPro" id="IPR036388">
    <property type="entry name" value="WH-like_DNA-bd_sf"/>
</dbReference>
<dbReference type="InterPro" id="IPR005471">
    <property type="entry name" value="Tscrpt_reg_IclR_N"/>
</dbReference>
<evidence type="ECO:0000256" key="1">
    <source>
        <dbReference type="ARBA" id="ARBA00023015"/>
    </source>
</evidence>
<reference evidence="6 7" key="1">
    <citation type="submission" date="2015-12" db="EMBL/GenBank/DDBJ databases">
        <title>Genome sequence of Thalassospira lucentensis MCCC 1A02072.</title>
        <authorList>
            <person name="Lu L."/>
            <person name="Lai Q."/>
            <person name="Shao Z."/>
            <person name="Qian P."/>
        </authorList>
    </citation>
    <scope>NUCLEOTIDE SEQUENCE [LARGE SCALE GENOMIC DNA]</scope>
    <source>
        <strain evidence="6 7">MCCC 1A02072</strain>
    </source>
</reference>
<feature type="domain" description="IclR-ED" evidence="5">
    <location>
        <begin position="73"/>
        <end position="252"/>
    </location>
</feature>
<dbReference type="OrthoDB" id="9790046at2"/>
<name>A0A154L208_9PROT</name>
<sequence length="252" mass="28014">MKEGQIRKRARGIDRAFDILDHLRSVKVSQRPAEIAQALGAPTSTIYDLISVLLEHGMLEATDANGSVFLGRRVYFLGLAYREYFDLTREAGVVLDEITATTKETSQFCMLDGNKYTVALQREGSRPFRISANVGERTPIPWTASGRLLLGHFSDDEIRDLIPANDFVLPDGSHTDFDAYITEIRQAAKDGFFSFDSIVDTFTHCFAAPIRDQNGVCVATVCIVAPKDDARKNYAQYRDALKSAGDKLSHNV</sequence>
<dbReference type="Pfam" id="PF01614">
    <property type="entry name" value="IclR_C"/>
    <property type="match status" value="1"/>
</dbReference>
<gene>
    <name evidence="6" type="ORF">AUP42_03290</name>
</gene>
<dbReference type="Pfam" id="PF09339">
    <property type="entry name" value="HTH_IclR"/>
    <property type="match status" value="1"/>
</dbReference>
<dbReference type="RefSeq" id="WP_062952588.1">
    <property type="nucleotide sequence ID" value="NZ_LPVY01000021.1"/>
</dbReference>
<dbReference type="Gene3D" id="3.30.450.40">
    <property type="match status" value="1"/>
</dbReference>
<dbReference type="SUPFAM" id="SSF46785">
    <property type="entry name" value="Winged helix' DNA-binding domain"/>
    <property type="match status" value="1"/>
</dbReference>
<protein>
    <submittedName>
        <fullName evidence="6">IclR family transcriptional regulator</fullName>
    </submittedName>
</protein>
<evidence type="ECO:0000259" key="4">
    <source>
        <dbReference type="PROSITE" id="PS51077"/>
    </source>
</evidence>
<dbReference type="GO" id="GO:0003700">
    <property type="term" value="F:DNA-binding transcription factor activity"/>
    <property type="evidence" value="ECO:0007669"/>
    <property type="project" value="TreeGrafter"/>
</dbReference>
<dbReference type="InterPro" id="IPR050707">
    <property type="entry name" value="HTH_MetabolicPath_Reg"/>
</dbReference>
<dbReference type="PANTHER" id="PTHR30136">
    <property type="entry name" value="HELIX-TURN-HELIX TRANSCRIPTIONAL REGULATOR, ICLR FAMILY"/>
    <property type="match status" value="1"/>
</dbReference>
<organism evidence="6 7">
    <name type="scientific">Thalassospira lucentensis</name>
    <dbReference type="NCBI Taxonomy" id="168935"/>
    <lineage>
        <taxon>Bacteria</taxon>
        <taxon>Pseudomonadati</taxon>
        <taxon>Pseudomonadota</taxon>
        <taxon>Alphaproteobacteria</taxon>
        <taxon>Rhodospirillales</taxon>
        <taxon>Thalassospiraceae</taxon>
        <taxon>Thalassospira</taxon>
    </lineage>
</organism>
<evidence type="ECO:0000313" key="6">
    <source>
        <dbReference type="EMBL" id="KZB62004.1"/>
    </source>
</evidence>
<evidence type="ECO:0000313" key="7">
    <source>
        <dbReference type="Proteomes" id="UP000076335"/>
    </source>
</evidence>
<dbReference type="PROSITE" id="PS51078">
    <property type="entry name" value="ICLR_ED"/>
    <property type="match status" value="1"/>
</dbReference>
<dbReference type="SUPFAM" id="SSF55781">
    <property type="entry name" value="GAF domain-like"/>
    <property type="match status" value="1"/>
</dbReference>
<dbReference type="InterPro" id="IPR014757">
    <property type="entry name" value="Tscrpt_reg_IclR_C"/>
</dbReference>
<dbReference type="PROSITE" id="PS51077">
    <property type="entry name" value="HTH_ICLR"/>
    <property type="match status" value="1"/>
</dbReference>
<dbReference type="Gene3D" id="1.10.10.10">
    <property type="entry name" value="Winged helix-like DNA-binding domain superfamily/Winged helix DNA-binding domain"/>
    <property type="match status" value="1"/>
</dbReference>
<dbReference type="EMBL" id="LPVY01000021">
    <property type="protein sequence ID" value="KZB62004.1"/>
    <property type="molecule type" value="Genomic_DNA"/>
</dbReference>
<dbReference type="GO" id="GO:0045892">
    <property type="term" value="P:negative regulation of DNA-templated transcription"/>
    <property type="evidence" value="ECO:0007669"/>
    <property type="project" value="TreeGrafter"/>
</dbReference>
<proteinExistence type="predicted"/>
<dbReference type="InterPro" id="IPR029016">
    <property type="entry name" value="GAF-like_dom_sf"/>
</dbReference>
<dbReference type="AlphaFoldDB" id="A0A154L208"/>
<dbReference type="SMART" id="SM00346">
    <property type="entry name" value="HTH_ICLR"/>
    <property type="match status" value="1"/>
</dbReference>
<evidence type="ECO:0000259" key="5">
    <source>
        <dbReference type="PROSITE" id="PS51078"/>
    </source>
</evidence>
<evidence type="ECO:0000256" key="3">
    <source>
        <dbReference type="ARBA" id="ARBA00023163"/>
    </source>
</evidence>
<dbReference type="GO" id="GO:0003677">
    <property type="term" value="F:DNA binding"/>
    <property type="evidence" value="ECO:0007669"/>
    <property type="project" value="UniProtKB-KW"/>
</dbReference>